<dbReference type="NCBIfam" id="NF006316">
    <property type="entry name" value="PRK08517.1"/>
    <property type="match status" value="1"/>
</dbReference>
<dbReference type="OrthoDB" id="9804290at2"/>
<dbReference type="Pfam" id="PF00929">
    <property type="entry name" value="RNase_T"/>
    <property type="match status" value="1"/>
</dbReference>
<dbReference type="Gene3D" id="3.30.420.10">
    <property type="entry name" value="Ribonuclease H-like superfamily/Ribonuclease H"/>
    <property type="match status" value="1"/>
</dbReference>
<dbReference type="EMBL" id="NXLV01000008">
    <property type="protein sequence ID" value="RDU70607.1"/>
    <property type="molecule type" value="Genomic_DNA"/>
</dbReference>
<dbReference type="NCBIfam" id="TIGR00573">
    <property type="entry name" value="dnaq"/>
    <property type="match status" value="1"/>
</dbReference>
<keyword evidence="4" id="KW-0378">Hydrolase</keyword>
<dbReference type="PANTHER" id="PTHR30231">
    <property type="entry name" value="DNA POLYMERASE III SUBUNIT EPSILON"/>
    <property type="match status" value="1"/>
</dbReference>
<feature type="domain" description="Exonuclease" evidence="3">
    <location>
        <begin position="82"/>
        <end position="246"/>
    </location>
</feature>
<dbReference type="AlphaFoldDB" id="A0A3D8IZB5"/>
<keyword evidence="4" id="KW-0269">Exonuclease</keyword>
<proteinExistence type="predicted"/>
<gene>
    <name evidence="4" type="ORF">CQA58_05020</name>
</gene>
<evidence type="ECO:0000256" key="1">
    <source>
        <dbReference type="ARBA" id="ARBA00025483"/>
    </source>
</evidence>
<keyword evidence="5" id="KW-1185">Reference proteome</keyword>
<evidence type="ECO:0000259" key="3">
    <source>
        <dbReference type="SMART" id="SM00479"/>
    </source>
</evidence>
<dbReference type="CDD" id="cd06127">
    <property type="entry name" value="DEDDh"/>
    <property type="match status" value="1"/>
</dbReference>
<dbReference type="GO" id="GO:0008408">
    <property type="term" value="F:3'-5' exonuclease activity"/>
    <property type="evidence" value="ECO:0007669"/>
    <property type="project" value="TreeGrafter"/>
</dbReference>
<dbReference type="InterPro" id="IPR006054">
    <property type="entry name" value="DnaQ"/>
</dbReference>
<comment type="function">
    <text evidence="1">DNA polymerase III is a complex, multichain enzyme responsible for most of the replicative synthesis in bacteria. The epsilon subunit contain the editing function and is a proofreading 3'-5' exonuclease.</text>
</comment>
<sequence length="270" mass="30496">MPLKPSKPKKLKAKSTSILNALENKTLAMSDFLLLCQSDEVLGDLAICENSSEFLQSVGMDICFEGGEVYLGSLKRALREQVFCFVDIESSGADPRVSQILEIGAIKYRNGEVLGRFESYVRANEVPEIIEEITGIELDDVRNAPSDREVLSEFREFLGQSIFVAHNVNFDYLYLDYYFSLLFGVGLYNQKLCSIELAKRSIPAPRYGLDFLNEFLEIFTPSLHRAYADAYTCMKIFEKCLQTLAIRFPTSQALLNYSQKGKNIQPPSKS</sequence>
<comment type="caution">
    <text evidence="4">The sequence shown here is derived from an EMBL/GenBank/DDBJ whole genome shotgun (WGS) entry which is preliminary data.</text>
</comment>
<dbReference type="SUPFAM" id="SSF53098">
    <property type="entry name" value="Ribonuclease H-like"/>
    <property type="match status" value="1"/>
</dbReference>
<evidence type="ECO:0000313" key="4">
    <source>
        <dbReference type="EMBL" id="RDU70607.1"/>
    </source>
</evidence>
<comment type="subunit">
    <text evidence="2">DNA polymerase III contains a core (composed of alpha, epsilon and theta chains) that associates with a tau subunit. This core dimerizes to form the POLIII' complex. PolIII' associates with the gamma complex (composed of gamma, delta, delta', psi and chi chains) and with the beta chain to form the complete DNA polymerase III complex.</text>
</comment>
<dbReference type="SMART" id="SM00479">
    <property type="entry name" value="EXOIII"/>
    <property type="match status" value="1"/>
</dbReference>
<dbReference type="Proteomes" id="UP000257045">
    <property type="component" value="Unassembled WGS sequence"/>
</dbReference>
<dbReference type="InterPro" id="IPR036397">
    <property type="entry name" value="RNaseH_sf"/>
</dbReference>
<reference evidence="4 5" key="1">
    <citation type="submission" date="2018-04" db="EMBL/GenBank/DDBJ databases">
        <title>Novel Campyloabacter and Helicobacter Species and Strains.</title>
        <authorList>
            <person name="Mannion A.J."/>
            <person name="Shen Z."/>
            <person name="Fox J.G."/>
        </authorList>
    </citation>
    <scope>NUCLEOTIDE SEQUENCE [LARGE SCALE GENOMIC DNA]</scope>
    <source>
        <strain evidence="4 5">MIT 04-9366</strain>
    </source>
</reference>
<dbReference type="InterPro" id="IPR012337">
    <property type="entry name" value="RNaseH-like_sf"/>
</dbReference>
<evidence type="ECO:0000256" key="2">
    <source>
        <dbReference type="ARBA" id="ARBA00026073"/>
    </source>
</evidence>
<protein>
    <submittedName>
        <fullName evidence="4">3'-5' exonuclease</fullName>
    </submittedName>
</protein>
<dbReference type="PANTHER" id="PTHR30231:SF41">
    <property type="entry name" value="DNA POLYMERASE III SUBUNIT EPSILON"/>
    <property type="match status" value="1"/>
</dbReference>
<dbReference type="GO" id="GO:0003887">
    <property type="term" value="F:DNA-directed DNA polymerase activity"/>
    <property type="evidence" value="ECO:0007669"/>
    <property type="project" value="InterPro"/>
</dbReference>
<dbReference type="GO" id="GO:0005829">
    <property type="term" value="C:cytosol"/>
    <property type="evidence" value="ECO:0007669"/>
    <property type="project" value="TreeGrafter"/>
</dbReference>
<dbReference type="GO" id="GO:0003677">
    <property type="term" value="F:DNA binding"/>
    <property type="evidence" value="ECO:0007669"/>
    <property type="project" value="InterPro"/>
</dbReference>
<dbReference type="InterPro" id="IPR013520">
    <property type="entry name" value="Ribonucl_H"/>
</dbReference>
<keyword evidence="4" id="KW-0540">Nuclease</keyword>
<organism evidence="4 5">
    <name type="scientific">Helicobacter brantae</name>
    <dbReference type="NCBI Taxonomy" id="375927"/>
    <lineage>
        <taxon>Bacteria</taxon>
        <taxon>Pseudomonadati</taxon>
        <taxon>Campylobacterota</taxon>
        <taxon>Epsilonproteobacteria</taxon>
        <taxon>Campylobacterales</taxon>
        <taxon>Helicobacteraceae</taxon>
        <taxon>Helicobacter</taxon>
    </lineage>
</organism>
<dbReference type="FunFam" id="3.30.420.10:FF:000045">
    <property type="entry name" value="3'-5' exonuclease DinG"/>
    <property type="match status" value="1"/>
</dbReference>
<accession>A0A3D8IZB5</accession>
<evidence type="ECO:0000313" key="5">
    <source>
        <dbReference type="Proteomes" id="UP000257045"/>
    </source>
</evidence>
<dbReference type="GO" id="GO:0045004">
    <property type="term" value="P:DNA replication proofreading"/>
    <property type="evidence" value="ECO:0007669"/>
    <property type="project" value="TreeGrafter"/>
</dbReference>
<name>A0A3D8IZB5_9HELI</name>